<protein>
    <recommendedName>
        <fullName evidence="3">Integral membrane protein</fullName>
    </recommendedName>
</protein>
<reference evidence="1 2" key="1">
    <citation type="submission" date="2020-02" db="EMBL/GenBank/DDBJ databases">
        <title>Acidophilic actinobacteria isolated from forest soil.</title>
        <authorList>
            <person name="Golinska P."/>
        </authorList>
    </citation>
    <scope>NUCLEOTIDE SEQUENCE [LARGE SCALE GENOMIC DNA]</scope>
    <source>
        <strain evidence="1 2">NL8</strain>
    </source>
</reference>
<evidence type="ECO:0000313" key="1">
    <source>
        <dbReference type="EMBL" id="MBS2546910.1"/>
    </source>
</evidence>
<dbReference type="EMBL" id="JAAFYZ010000020">
    <property type="protein sequence ID" value="MBS2546910.1"/>
    <property type="molecule type" value="Genomic_DNA"/>
</dbReference>
<evidence type="ECO:0008006" key="3">
    <source>
        <dbReference type="Google" id="ProtNLM"/>
    </source>
</evidence>
<dbReference type="RefSeq" id="WP_212008542.1">
    <property type="nucleotide sequence ID" value="NZ_JAAFYZ010000020.1"/>
</dbReference>
<evidence type="ECO:0000313" key="2">
    <source>
        <dbReference type="Proteomes" id="UP000730482"/>
    </source>
</evidence>
<organism evidence="1 2">
    <name type="scientific">Catenulispora pinistramenti</name>
    <dbReference type="NCBI Taxonomy" id="2705254"/>
    <lineage>
        <taxon>Bacteria</taxon>
        <taxon>Bacillati</taxon>
        <taxon>Actinomycetota</taxon>
        <taxon>Actinomycetes</taxon>
        <taxon>Catenulisporales</taxon>
        <taxon>Catenulisporaceae</taxon>
        <taxon>Catenulispora</taxon>
    </lineage>
</organism>
<gene>
    <name evidence="1" type="ORF">KGQ19_08505</name>
</gene>
<accession>A0ABS5KLL3</accession>
<comment type="caution">
    <text evidence="1">The sequence shown here is derived from an EMBL/GenBank/DDBJ whole genome shotgun (WGS) entry which is preliminary data.</text>
</comment>
<name>A0ABS5KLL3_9ACTN</name>
<sequence length="239" mass="23999">MRNLIGAKRLVPGAFAAGVVLVIGAIAVPLICARDGRNAGNKPAIPASPSSPAVAPSGAISLVQGARTAAGIQVGFPHTTVGAVSAASEYVDAAASTLDPDYAASVMRVAGDPGNTALPSNLATSIGKLRAALQLRPAGPLDPPVTFQTTAQMYQLRNVAADDVLVLLLTDSTFINAQGGTAQTTGVFPVQMRWIAGDWKIGAVGHTDQDYSALVATPDTQAAASHGWLALVGAPGGAS</sequence>
<dbReference type="Proteomes" id="UP000730482">
    <property type="component" value="Unassembled WGS sequence"/>
</dbReference>
<keyword evidence="2" id="KW-1185">Reference proteome</keyword>
<proteinExistence type="predicted"/>